<protein>
    <recommendedName>
        <fullName evidence="10 11">UDP-N-acetylmuramoyl-tripeptide--D-alanyl-D-alanine ligase</fullName>
        <ecNumber evidence="10 11">6.3.2.10</ecNumber>
    </recommendedName>
    <alternativeName>
        <fullName evidence="10">D-alanyl-D-alanine-adding enzyme</fullName>
    </alternativeName>
</protein>
<dbReference type="EMBL" id="JAXAFJ010000002">
    <property type="protein sequence ID" value="MDX6805598.1"/>
    <property type="molecule type" value="Genomic_DNA"/>
</dbReference>
<keyword evidence="6 10" id="KW-0133">Cell shape</keyword>
<evidence type="ECO:0000256" key="4">
    <source>
        <dbReference type="ARBA" id="ARBA00022741"/>
    </source>
</evidence>
<evidence type="ECO:0000256" key="10">
    <source>
        <dbReference type="HAMAP-Rule" id="MF_02019"/>
    </source>
</evidence>
<proteinExistence type="inferred from homology"/>
<feature type="domain" description="Mur ligase N-terminal catalytic" evidence="12">
    <location>
        <begin position="27"/>
        <end position="74"/>
    </location>
</feature>
<dbReference type="Gene3D" id="3.40.1390.10">
    <property type="entry name" value="MurE/MurF, N-terminal domain"/>
    <property type="match status" value="1"/>
</dbReference>
<keyword evidence="5 10" id="KW-0067">ATP-binding</keyword>
<dbReference type="NCBIfam" id="NF010693">
    <property type="entry name" value="PRK14093.1"/>
    <property type="match status" value="1"/>
</dbReference>
<dbReference type="Pfam" id="PF08245">
    <property type="entry name" value="Mur_ligase_M"/>
    <property type="match status" value="1"/>
</dbReference>
<dbReference type="InterPro" id="IPR013221">
    <property type="entry name" value="Mur_ligase_cen"/>
</dbReference>
<evidence type="ECO:0000256" key="7">
    <source>
        <dbReference type="ARBA" id="ARBA00022984"/>
    </source>
</evidence>
<dbReference type="Proteomes" id="UP001274321">
    <property type="component" value="Unassembled WGS sequence"/>
</dbReference>
<reference evidence="15 16" key="1">
    <citation type="submission" date="2023-11" db="EMBL/GenBank/DDBJ databases">
        <authorList>
            <person name="Bao R."/>
        </authorList>
    </citation>
    <scope>NUCLEOTIDE SEQUENCE [LARGE SCALE GENOMIC DNA]</scope>
    <source>
        <strain evidence="15 16">PJ23</strain>
    </source>
</reference>
<dbReference type="Gene3D" id="3.40.1190.10">
    <property type="entry name" value="Mur-like, catalytic domain"/>
    <property type="match status" value="1"/>
</dbReference>
<comment type="pathway">
    <text evidence="10 11">Cell wall biogenesis; peptidoglycan biosynthesis.</text>
</comment>
<accession>A0ABU4RL87</accession>
<dbReference type="InterPro" id="IPR004101">
    <property type="entry name" value="Mur_ligase_C"/>
</dbReference>
<dbReference type="SUPFAM" id="SSF63418">
    <property type="entry name" value="MurE/MurF N-terminal domain"/>
    <property type="match status" value="1"/>
</dbReference>
<comment type="function">
    <text evidence="10 11">Involved in cell wall formation. Catalyzes the final step in the synthesis of UDP-N-acetylmuramoyl-pentapeptide, the precursor of murein.</text>
</comment>
<keyword evidence="7 10" id="KW-0573">Peptidoglycan synthesis</keyword>
<dbReference type="InterPro" id="IPR051046">
    <property type="entry name" value="MurCDEF_CellWall_CoF430Synth"/>
</dbReference>
<dbReference type="InterPro" id="IPR036615">
    <property type="entry name" value="Mur_ligase_C_dom_sf"/>
</dbReference>
<dbReference type="Gene3D" id="3.90.190.20">
    <property type="entry name" value="Mur ligase, C-terminal domain"/>
    <property type="match status" value="1"/>
</dbReference>
<dbReference type="SUPFAM" id="SSF53623">
    <property type="entry name" value="MurD-like peptide ligases, catalytic domain"/>
    <property type="match status" value="1"/>
</dbReference>
<organism evidence="15 16">
    <name type="scientific">Terrihabitans rhizophilus</name>
    <dbReference type="NCBI Taxonomy" id="3092662"/>
    <lineage>
        <taxon>Bacteria</taxon>
        <taxon>Pseudomonadati</taxon>
        <taxon>Pseudomonadota</taxon>
        <taxon>Alphaproteobacteria</taxon>
        <taxon>Hyphomicrobiales</taxon>
        <taxon>Terrihabitans</taxon>
    </lineage>
</organism>
<dbReference type="EC" id="6.3.2.10" evidence="10 11"/>
<evidence type="ECO:0000259" key="14">
    <source>
        <dbReference type="Pfam" id="PF08245"/>
    </source>
</evidence>
<evidence type="ECO:0000256" key="9">
    <source>
        <dbReference type="ARBA" id="ARBA00023316"/>
    </source>
</evidence>
<name>A0ABU4RL87_9HYPH</name>
<evidence type="ECO:0000259" key="12">
    <source>
        <dbReference type="Pfam" id="PF01225"/>
    </source>
</evidence>
<comment type="subcellular location">
    <subcellularLocation>
        <location evidence="10 11">Cytoplasm</location>
    </subcellularLocation>
</comment>
<evidence type="ECO:0000256" key="3">
    <source>
        <dbReference type="ARBA" id="ARBA00022618"/>
    </source>
</evidence>
<gene>
    <name evidence="10" type="primary">murF</name>
    <name evidence="15" type="ORF">SCD90_05945</name>
</gene>
<keyword evidence="8 10" id="KW-0131">Cell cycle</keyword>
<dbReference type="InterPro" id="IPR035911">
    <property type="entry name" value="MurE/MurF_N"/>
</dbReference>
<dbReference type="PANTHER" id="PTHR43024">
    <property type="entry name" value="UDP-N-ACETYLMURAMOYL-TRIPEPTIDE--D-ALANYL-D-ALANINE LIGASE"/>
    <property type="match status" value="1"/>
</dbReference>
<sequence>MSEALWSGQEVRAALDGQARGDLPDAVTGVSIDSRTLTSGEAFFAITGDKMDGHRFVAQALGNGAALAVVEEGKLDGLGDAAPLLVVPDALRALEALGRAARARTAGKVIAVTGSVGKTGTKEMLRAALGGQGSVHASAASFNNHWGVPLTLARLPRDTEYGVFEIGMNHAGEITPLVGMVRPHVAIITNVEPVHFEYFGSVEAIADAKAEIFTGVVPGGVAVLNADNPQFGRLCTAARQIDVEIRSFGVAPDADARLLTVSTLPDRSIVTASIMSEDVAFTLGAPGRHLVQNSLAVLLASKLAGADVKAAAAGLAQFQAPQGRGQRHTLNLVGGQAVLLDESYNANPASMRAAIALLGATNGRRIAVLGDMLELGDASEDMHRGLAETLLAAKVDLVFTAGRAMRALHEELPEARRGGWAATSSELQPQVLDAVRAGDALMIKGSHSSGMGPIVTALVGRFSAAETTPA</sequence>
<dbReference type="Pfam" id="PF01225">
    <property type="entry name" value="Mur_ligase"/>
    <property type="match status" value="1"/>
</dbReference>
<keyword evidence="1 10" id="KW-0963">Cytoplasm</keyword>
<evidence type="ECO:0000313" key="16">
    <source>
        <dbReference type="Proteomes" id="UP001274321"/>
    </source>
</evidence>
<comment type="caution">
    <text evidence="10">Lacks conserved residue(s) required for the propagation of feature annotation.</text>
</comment>
<keyword evidence="16" id="KW-1185">Reference proteome</keyword>
<dbReference type="SUPFAM" id="SSF53244">
    <property type="entry name" value="MurD-like peptide ligases, peptide-binding domain"/>
    <property type="match status" value="1"/>
</dbReference>
<dbReference type="Pfam" id="PF02875">
    <property type="entry name" value="Mur_ligase_C"/>
    <property type="match status" value="1"/>
</dbReference>
<dbReference type="PANTHER" id="PTHR43024:SF1">
    <property type="entry name" value="UDP-N-ACETYLMURAMOYL-TRIPEPTIDE--D-ALANYL-D-ALANINE LIGASE"/>
    <property type="match status" value="1"/>
</dbReference>
<comment type="caution">
    <text evidence="15">The sequence shown here is derived from an EMBL/GenBank/DDBJ whole genome shotgun (WGS) entry which is preliminary data.</text>
</comment>
<dbReference type="InterPro" id="IPR036565">
    <property type="entry name" value="Mur-like_cat_sf"/>
</dbReference>
<dbReference type="RefSeq" id="WP_319843708.1">
    <property type="nucleotide sequence ID" value="NZ_JAXAFJ010000002.1"/>
</dbReference>
<evidence type="ECO:0000313" key="15">
    <source>
        <dbReference type="EMBL" id="MDX6805598.1"/>
    </source>
</evidence>
<keyword evidence="3 10" id="KW-0132">Cell division</keyword>
<feature type="domain" description="Mur ligase central" evidence="14">
    <location>
        <begin position="112"/>
        <end position="300"/>
    </location>
</feature>
<keyword evidence="4 10" id="KW-0547">Nucleotide-binding</keyword>
<dbReference type="HAMAP" id="MF_02019">
    <property type="entry name" value="MurF"/>
    <property type="match status" value="1"/>
</dbReference>
<evidence type="ECO:0000256" key="2">
    <source>
        <dbReference type="ARBA" id="ARBA00022598"/>
    </source>
</evidence>
<keyword evidence="2 10" id="KW-0436">Ligase</keyword>
<comment type="similarity">
    <text evidence="10">Belongs to the MurCDEF family. MurF subfamily.</text>
</comment>
<evidence type="ECO:0000256" key="5">
    <source>
        <dbReference type="ARBA" id="ARBA00022840"/>
    </source>
</evidence>
<dbReference type="NCBIfam" id="TIGR01143">
    <property type="entry name" value="murF"/>
    <property type="match status" value="1"/>
</dbReference>
<dbReference type="InterPro" id="IPR000713">
    <property type="entry name" value="Mur_ligase_N"/>
</dbReference>
<feature type="domain" description="Mur ligase C-terminal" evidence="13">
    <location>
        <begin position="339"/>
        <end position="446"/>
    </location>
</feature>
<comment type="catalytic activity">
    <reaction evidence="10 11">
        <text>D-alanyl-D-alanine + UDP-N-acetyl-alpha-D-muramoyl-L-alanyl-gamma-D-glutamyl-meso-2,6-diaminopimelate + ATP = UDP-N-acetyl-alpha-D-muramoyl-L-alanyl-gamma-D-glutamyl-meso-2,6-diaminopimeloyl-D-alanyl-D-alanine + ADP + phosphate + H(+)</text>
        <dbReference type="Rhea" id="RHEA:28374"/>
        <dbReference type="ChEBI" id="CHEBI:15378"/>
        <dbReference type="ChEBI" id="CHEBI:30616"/>
        <dbReference type="ChEBI" id="CHEBI:43474"/>
        <dbReference type="ChEBI" id="CHEBI:57822"/>
        <dbReference type="ChEBI" id="CHEBI:61386"/>
        <dbReference type="ChEBI" id="CHEBI:83905"/>
        <dbReference type="ChEBI" id="CHEBI:456216"/>
        <dbReference type="EC" id="6.3.2.10"/>
    </reaction>
</comment>
<dbReference type="GO" id="GO:0016874">
    <property type="term" value="F:ligase activity"/>
    <property type="evidence" value="ECO:0007669"/>
    <property type="project" value="UniProtKB-KW"/>
</dbReference>
<evidence type="ECO:0000256" key="1">
    <source>
        <dbReference type="ARBA" id="ARBA00022490"/>
    </source>
</evidence>
<evidence type="ECO:0000256" key="11">
    <source>
        <dbReference type="RuleBase" id="RU004136"/>
    </source>
</evidence>
<evidence type="ECO:0000256" key="6">
    <source>
        <dbReference type="ARBA" id="ARBA00022960"/>
    </source>
</evidence>
<keyword evidence="9 10" id="KW-0961">Cell wall biogenesis/degradation</keyword>
<evidence type="ECO:0000256" key="8">
    <source>
        <dbReference type="ARBA" id="ARBA00023306"/>
    </source>
</evidence>
<evidence type="ECO:0000259" key="13">
    <source>
        <dbReference type="Pfam" id="PF02875"/>
    </source>
</evidence>
<dbReference type="InterPro" id="IPR005863">
    <property type="entry name" value="UDP-N-AcMur_synth"/>
</dbReference>